<name>A0ABD2MT28_9CUCU</name>
<dbReference type="AlphaFoldDB" id="A0ABD2MT28"/>
<comment type="caution">
    <text evidence="1">The sequence shown here is derived from an EMBL/GenBank/DDBJ whole genome shotgun (WGS) entry which is preliminary data.</text>
</comment>
<protein>
    <submittedName>
        <fullName evidence="1">Uncharacterized protein</fullName>
    </submittedName>
</protein>
<dbReference type="Proteomes" id="UP001516400">
    <property type="component" value="Unassembled WGS sequence"/>
</dbReference>
<proteinExistence type="predicted"/>
<accession>A0ABD2MT28</accession>
<reference evidence="1 2" key="1">
    <citation type="journal article" date="2021" name="BMC Biol.">
        <title>Horizontally acquired antibacterial genes associated with adaptive radiation of ladybird beetles.</title>
        <authorList>
            <person name="Li H.S."/>
            <person name="Tang X.F."/>
            <person name="Huang Y.H."/>
            <person name="Xu Z.Y."/>
            <person name="Chen M.L."/>
            <person name="Du X.Y."/>
            <person name="Qiu B.Y."/>
            <person name="Chen P.T."/>
            <person name="Zhang W."/>
            <person name="Slipinski A."/>
            <person name="Escalona H.E."/>
            <person name="Waterhouse R.M."/>
            <person name="Zwick A."/>
            <person name="Pang H."/>
        </authorList>
    </citation>
    <scope>NUCLEOTIDE SEQUENCE [LARGE SCALE GENOMIC DNA]</scope>
    <source>
        <strain evidence="1">SYSU2018</strain>
    </source>
</reference>
<gene>
    <name evidence="1" type="ORF">HHI36_008462</name>
</gene>
<keyword evidence="2" id="KW-1185">Reference proteome</keyword>
<dbReference type="EMBL" id="JABFTP020000021">
    <property type="protein sequence ID" value="KAL3269392.1"/>
    <property type="molecule type" value="Genomic_DNA"/>
</dbReference>
<evidence type="ECO:0000313" key="2">
    <source>
        <dbReference type="Proteomes" id="UP001516400"/>
    </source>
</evidence>
<evidence type="ECO:0000313" key="1">
    <source>
        <dbReference type="EMBL" id="KAL3269392.1"/>
    </source>
</evidence>
<organism evidence="1 2">
    <name type="scientific">Cryptolaemus montrouzieri</name>
    <dbReference type="NCBI Taxonomy" id="559131"/>
    <lineage>
        <taxon>Eukaryota</taxon>
        <taxon>Metazoa</taxon>
        <taxon>Ecdysozoa</taxon>
        <taxon>Arthropoda</taxon>
        <taxon>Hexapoda</taxon>
        <taxon>Insecta</taxon>
        <taxon>Pterygota</taxon>
        <taxon>Neoptera</taxon>
        <taxon>Endopterygota</taxon>
        <taxon>Coleoptera</taxon>
        <taxon>Polyphaga</taxon>
        <taxon>Cucujiformia</taxon>
        <taxon>Coccinelloidea</taxon>
        <taxon>Coccinellidae</taxon>
        <taxon>Scymninae</taxon>
        <taxon>Scymnini</taxon>
        <taxon>Cryptolaemus</taxon>
    </lineage>
</organism>
<sequence length="128" mass="15054">MTTFQYLIGGIQHFLPLIRLVKEERLPQGNKRRLLLETVKHLHPPFCAETEIRNPKEPYWVVQPTKRYRDTCLSVRHENFEHKLNKLNRLGELLHNSTSQCMKAYSCDITSYGSTIGLWSNCKEVKIE</sequence>